<evidence type="ECO:0000256" key="2">
    <source>
        <dbReference type="ARBA" id="ARBA00012438"/>
    </source>
</evidence>
<evidence type="ECO:0000256" key="3">
    <source>
        <dbReference type="ARBA" id="ARBA00022553"/>
    </source>
</evidence>
<dbReference type="InterPro" id="IPR013656">
    <property type="entry name" value="PAS_4"/>
</dbReference>
<dbReference type="CDD" id="cd00130">
    <property type="entry name" value="PAS"/>
    <property type="match status" value="3"/>
</dbReference>
<feature type="domain" description="PAS" evidence="7">
    <location>
        <begin position="277"/>
        <end position="347"/>
    </location>
</feature>
<dbReference type="InterPro" id="IPR036097">
    <property type="entry name" value="HisK_dim/P_sf"/>
</dbReference>
<gene>
    <name evidence="9" type="ORF">LCGC14_1195260</name>
</gene>
<dbReference type="InterPro" id="IPR001610">
    <property type="entry name" value="PAC"/>
</dbReference>
<dbReference type="InterPro" id="IPR003594">
    <property type="entry name" value="HATPase_dom"/>
</dbReference>
<dbReference type="InterPro" id="IPR025847">
    <property type="entry name" value="MEDS_domain"/>
</dbReference>
<dbReference type="InterPro" id="IPR005467">
    <property type="entry name" value="His_kinase_dom"/>
</dbReference>
<dbReference type="PROSITE" id="PS50109">
    <property type="entry name" value="HIS_KIN"/>
    <property type="match status" value="1"/>
</dbReference>
<organism evidence="9">
    <name type="scientific">marine sediment metagenome</name>
    <dbReference type="NCBI Taxonomy" id="412755"/>
    <lineage>
        <taxon>unclassified sequences</taxon>
        <taxon>metagenomes</taxon>
        <taxon>ecological metagenomes</taxon>
    </lineage>
</organism>
<dbReference type="SMART" id="SM00086">
    <property type="entry name" value="PAC"/>
    <property type="match status" value="4"/>
</dbReference>
<dbReference type="CDD" id="cd00082">
    <property type="entry name" value="HisKA"/>
    <property type="match status" value="1"/>
</dbReference>
<evidence type="ECO:0000256" key="1">
    <source>
        <dbReference type="ARBA" id="ARBA00000085"/>
    </source>
</evidence>
<sequence length="882" mass="101956">PLNKKEAEKAIRRAIPNFDEYLENNQIEIIPYTEWYIEDNKFESDRVLNGWVEKCNSSLDNGFSGLRLTGNTFWLEKKDWNNFRDYEHEVNDVIGNSQMMGICTYSLDKCGSFELLDIIQNHQFALIRREGSWEMFKSSEQTKFEQQLKESEILYRTTVNGLKEPLHVINKNLEIILINDALKRIVEDFNLNTDIIGKPINEAFSFLSNKVLDEYRSVFKNKSPLITQEETLFDGKEIITETRKIPIFDNEKNVIQIITIIRDITESKRSKEKLKESEEKFRGFLDFGNIGMAITSIDKKWVYYNDQICEIFGFTREELLEKTWADLSYPEDLQSEVEQFNKILKGEIDSYQIDKRYIKRNGEIIYAHLTISCIRNSDGSVKYFLATLQDITKRKNAEQKLKELTERYERLTDNADVAIFWVKIKGREIVHSIPGNPAAERLFGYSKAEWLSDSTLGFKIIHPDFVEKQIQIMDEININKKPIKNAVLGWIAKDGHEVIMEYTIIPILDDNGEIVFFESIGVDITKRKKTEQKLKESEEKYSTLAKLSPVGIFNTDQKGDCLYVNERWSQIAGLTPDQALGTGWVDGIHPNDRKRVSAEWYNAAVNNVPFESEYRFKRLDSKITWVYGQAIAIKDNLGKITGYVGTITDITELKKTEKKLKDLNKLKSEFLRRASHELKTPLISIKGFSDLILSIYADQLDTSIVSKLKEINDGCQRLMNIINNLLKTSRLESTELKPKLQKEDLSFLIKFCVHELESLAEMRNQSIKLDILNDLYANIEKEEIHDVLSNLLTNAIKYTPPNGKITINTDLKEDYVVISLKDNGIGFTNEEKKKIFQQFGKIERYGQGLDLGIDGTSHGGKIWMESEGKSRGSTFYFTIPII</sequence>
<dbReference type="InterPro" id="IPR013655">
    <property type="entry name" value="PAS_fold_3"/>
</dbReference>
<dbReference type="EC" id="2.7.13.3" evidence="2"/>
<evidence type="ECO:0000313" key="9">
    <source>
        <dbReference type="EMBL" id="KKM94746.1"/>
    </source>
</evidence>
<dbReference type="EMBL" id="LAZR01006099">
    <property type="protein sequence ID" value="KKM94746.1"/>
    <property type="molecule type" value="Genomic_DNA"/>
</dbReference>
<feature type="domain" description="Histidine kinase" evidence="6">
    <location>
        <begin position="673"/>
        <end position="882"/>
    </location>
</feature>
<evidence type="ECO:0000256" key="5">
    <source>
        <dbReference type="ARBA" id="ARBA00022777"/>
    </source>
</evidence>
<dbReference type="Gene3D" id="1.10.287.130">
    <property type="match status" value="1"/>
</dbReference>
<dbReference type="InterPro" id="IPR000700">
    <property type="entry name" value="PAS-assoc_C"/>
</dbReference>
<feature type="domain" description="PAS" evidence="7">
    <location>
        <begin position="404"/>
        <end position="464"/>
    </location>
</feature>
<dbReference type="InterPro" id="IPR035965">
    <property type="entry name" value="PAS-like_dom_sf"/>
</dbReference>
<dbReference type="SUPFAM" id="SSF55874">
    <property type="entry name" value="ATPase domain of HSP90 chaperone/DNA topoisomerase II/histidine kinase"/>
    <property type="match status" value="1"/>
</dbReference>
<dbReference type="Gene3D" id="3.30.565.10">
    <property type="entry name" value="Histidine kinase-like ATPase, C-terminal domain"/>
    <property type="match status" value="1"/>
</dbReference>
<dbReference type="Pfam" id="PF00512">
    <property type="entry name" value="HisKA"/>
    <property type="match status" value="1"/>
</dbReference>
<keyword evidence="5" id="KW-0418">Kinase</keyword>
<keyword evidence="4" id="KW-0808">Transferase</keyword>
<evidence type="ECO:0000256" key="4">
    <source>
        <dbReference type="ARBA" id="ARBA00022679"/>
    </source>
</evidence>
<comment type="caution">
    <text evidence="9">The sequence shown here is derived from an EMBL/GenBank/DDBJ whole genome shotgun (WGS) entry which is preliminary data.</text>
</comment>
<dbReference type="PROSITE" id="PS50113">
    <property type="entry name" value="PAC"/>
    <property type="match status" value="4"/>
</dbReference>
<dbReference type="Gene3D" id="3.30.450.20">
    <property type="entry name" value="PAS domain"/>
    <property type="match status" value="4"/>
</dbReference>
<dbReference type="FunFam" id="3.30.450.20:FF:000099">
    <property type="entry name" value="Sensory box sensor histidine kinase"/>
    <property type="match status" value="1"/>
</dbReference>
<dbReference type="PANTHER" id="PTHR43304:SF1">
    <property type="entry name" value="PAC DOMAIN-CONTAINING PROTEIN"/>
    <property type="match status" value="1"/>
</dbReference>
<comment type="catalytic activity">
    <reaction evidence="1">
        <text>ATP + protein L-histidine = ADP + protein N-phospho-L-histidine.</text>
        <dbReference type="EC" id="2.7.13.3"/>
    </reaction>
</comment>
<evidence type="ECO:0000259" key="8">
    <source>
        <dbReference type="PROSITE" id="PS50113"/>
    </source>
</evidence>
<reference evidence="9" key="1">
    <citation type="journal article" date="2015" name="Nature">
        <title>Complex archaea that bridge the gap between prokaryotes and eukaryotes.</title>
        <authorList>
            <person name="Spang A."/>
            <person name="Saw J.H."/>
            <person name="Jorgensen S.L."/>
            <person name="Zaremba-Niedzwiedzka K."/>
            <person name="Martijn J."/>
            <person name="Lind A.E."/>
            <person name="van Eijk R."/>
            <person name="Schleper C."/>
            <person name="Guy L."/>
            <person name="Ettema T.J."/>
        </authorList>
    </citation>
    <scope>NUCLEOTIDE SEQUENCE</scope>
</reference>
<dbReference type="InterPro" id="IPR036890">
    <property type="entry name" value="HATPase_C_sf"/>
</dbReference>
<dbReference type="Pfam" id="PF08448">
    <property type="entry name" value="PAS_4"/>
    <property type="match status" value="1"/>
</dbReference>
<dbReference type="InterPro" id="IPR003661">
    <property type="entry name" value="HisK_dim/P_dom"/>
</dbReference>
<dbReference type="PANTHER" id="PTHR43304">
    <property type="entry name" value="PHYTOCHROME-LIKE PROTEIN CPH1"/>
    <property type="match status" value="1"/>
</dbReference>
<dbReference type="SUPFAM" id="SSF47384">
    <property type="entry name" value="Homodimeric domain of signal transducing histidine kinase"/>
    <property type="match status" value="1"/>
</dbReference>
<feature type="domain" description="PAC" evidence="8">
    <location>
        <begin position="610"/>
        <end position="662"/>
    </location>
</feature>
<dbReference type="SMART" id="SM00387">
    <property type="entry name" value="HATPase_c"/>
    <property type="match status" value="1"/>
</dbReference>
<evidence type="ECO:0000259" key="6">
    <source>
        <dbReference type="PROSITE" id="PS50109"/>
    </source>
</evidence>
<dbReference type="Pfam" id="PF02518">
    <property type="entry name" value="HATPase_c"/>
    <property type="match status" value="1"/>
</dbReference>
<feature type="non-terminal residue" evidence="9">
    <location>
        <position position="1"/>
    </location>
</feature>
<dbReference type="Pfam" id="PF08447">
    <property type="entry name" value="PAS_3"/>
    <property type="match status" value="3"/>
</dbReference>
<dbReference type="SUPFAM" id="SSF55785">
    <property type="entry name" value="PYP-like sensor domain (PAS domain)"/>
    <property type="match status" value="4"/>
</dbReference>
<protein>
    <recommendedName>
        <fullName evidence="2">histidine kinase</fullName>
        <ecNumber evidence="2">2.7.13.3</ecNumber>
    </recommendedName>
</protein>
<dbReference type="SMART" id="SM00091">
    <property type="entry name" value="PAS"/>
    <property type="match status" value="4"/>
</dbReference>
<feature type="domain" description="PAS" evidence="7">
    <location>
        <begin position="537"/>
        <end position="608"/>
    </location>
</feature>
<dbReference type="CDD" id="cd00075">
    <property type="entry name" value="HATPase"/>
    <property type="match status" value="1"/>
</dbReference>
<dbReference type="Pfam" id="PF14417">
    <property type="entry name" value="MEDS"/>
    <property type="match status" value="1"/>
</dbReference>
<dbReference type="GO" id="GO:0000155">
    <property type="term" value="F:phosphorelay sensor kinase activity"/>
    <property type="evidence" value="ECO:0007669"/>
    <property type="project" value="InterPro"/>
</dbReference>
<name>A0A0F9M5V9_9ZZZZ</name>
<dbReference type="InterPro" id="IPR052162">
    <property type="entry name" value="Sensor_kinase/Photoreceptor"/>
</dbReference>
<dbReference type="SMART" id="SM00388">
    <property type="entry name" value="HisKA"/>
    <property type="match status" value="1"/>
</dbReference>
<dbReference type="AlphaFoldDB" id="A0A0F9M5V9"/>
<accession>A0A0F9M5V9</accession>
<dbReference type="NCBIfam" id="TIGR00229">
    <property type="entry name" value="sensory_box"/>
    <property type="match status" value="4"/>
</dbReference>
<keyword evidence="3" id="KW-0597">Phosphoprotein</keyword>
<evidence type="ECO:0000259" key="7">
    <source>
        <dbReference type="PROSITE" id="PS50112"/>
    </source>
</evidence>
<dbReference type="InterPro" id="IPR000014">
    <property type="entry name" value="PAS"/>
</dbReference>
<feature type="domain" description="PAC" evidence="8">
    <location>
        <begin position="351"/>
        <end position="403"/>
    </location>
</feature>
<feature type="domain" description="PAC" evidence="8">
    <location>
        <begin position="220"/>
        <end position="276"/>
    </location>
</feature>
<feature type="domain" description="PAC" evidence="8">
    <location>
        <begin position="481"/>
        <end position="536"/>
    </location>
</feature>
<dbReference type="PROSITE" id="PS50112">
    <property type="entry name" value="PAS"/>
    <property type="match status" value="3"/>
</dbReference>
<proteinExistence type="predicted"/>